<dbReference type="RefSeq" id="WP_198824321.1">
    <property type="nucleotide sequence ID" value="NZ_JAEILT010000010.1"/>
</dbReference>
<evidence type="ECO:0008006" key="3">
    <source>
        <dbReference type="Google" id="ProtNLM"/>
    </source>
</evidence>
<evidence type="ECO:0000313" key="1">
    <source>
        <dbReference type="EMBL" id="MBJ2136415.1"/>
    </source>
</evidence>
<gene>
    <name evidence="1" type="ORF">JEU11_08135</name>
</gene>
<sequence>MMSLRFYSEFFNSTEDVLNDVIKQGTWPTTFVSGPSEGLHEHWHADEVHAYIMEGETDFLDAKSGMRTQVKAGDKIVIPAKALHAEGAVKERVVYILALPKPLPPEEFLAMHGSA</sequence>
<dbReference type="InterPro" id="IPR011051">
    <property type="entry name" value="RmlC_Cupin_sf"/>
</dbReference>
<dbReference type="Proteomes" id="UP000649232">
    <property type="component" value="Unassembled WGS sequence"/>
</dbReference>
<accession>A0ABS0WDB8</accession>
<proteinExistence type="predicted"/>
<evidence type="ECO:0000313" key="2">
    <source>
        <dbReference type="Proteomes" id="UP000649232"/>
    </source>
</evidence>
<name>A0ABS0WDB8_9ALTE</name>
<dbReference type="InterPro" id="IPR014710">
    <property type="entry name" value="RmlC-like_jellyroll"/>
</dbReference>
<organism evidence="1 2">
    <name type="scientific">Paraglaciecola chathamensis</name>
    <dbReference type="NCBI Taxonomy" id="368405"/>
    <lineage>
        <taxon>Bacteria</taxon>
        <taxon>Pseudomonadati</taxon>
        <taxon>Pseudomonadota</taxon>
        <taxon>Gammaproteobacteria</taxon>
        <taxon>Alteromonadales</taxon>
        <taxon>Alteromonadaceae</taxon>
        <taxon>Paraglaciecola</taxon>
    </lineage>
</organism>
<dbReference type="EMBL" id="JAEILT010000010">
    <property type="protein sequence ID" value="MBJ2136415.1"/>
    <property type="molecule type" value="Genomic_DNA"/>
</dbReference>
<reference evidence="1 2" key="1">
    <citation type="submission" date="2020-12" db="EMBL/GenBank/DDBJ databases">
        <title>Draft genome sequences of nine environmental bacterial isolates colonizing plastic.</title>
        <authorList>
            <person name="Borre I."/>
            <person name="Sonnenschein E.C."/>
        </authorList>
    </citation>
    <scope>NUCLEOTIDE SEQUENCE [LARGE SCALE GENOMIC DNA]</scope>
    <source>
        <strain evidence="1 2">IB30</strain>
    </source>
</reference>
<dbReference type="Gene3D" id="2.60.120.10">
    <property type="entry name" value="Jelly Rolls"/>
    <property type="match status" value="1"/>
</dbReference>
<protein>
    <recommendedName>
        <fullName evidence="3">Cupin 2 conserved barrel domain-containing protein</fullName>
    </recommendedName>
</protein>
<comment type="caution">
    <text evidence="1">The sequence shown here is derived from an EMBL/GenBank/DDBJ whole genome shotgun (WGS) entry which is preliminary data.</text>
</comment>
<dbReference type="SUPFAM" id="SSF51182">
    <property type="entry name" value="RmlC-like cupins"/>
    <property type="match status" value="1"/>
</dbReference>